<evidence type="ECO:0000256" key="3">
    <source>
        <dbReference type="ARBA" id="ARBA00023082"/>
    </source>
</evidence>
<gene>
    <name evidence="6" type="ORF">DVR12_02260</name>
</gene>
<evidence type="ECO:0000256" key="1">
    <source>
        <dbReference type="ARBA" id="ARBA00010641"/>
    </source>
</evidence>
<dbReference type="PANTHER" id="PTHR43133">
    <property type="entry name" value="RNA POLYMERASE ECF-TYPE SIGMA FACTO"/>
    <property type="match status" value="1"/>
</dbReference>
<dbReference type="OrthoDB" id="9150024at2"/>
<dbReference type="InterPro" id="IPR039425">
    <property type="entry name" value="RNA_pol_sigma-70-like"/>
</dbReference>
<evidence type="ECO:0000256" key="2">
    <source>
        <dbReference type="ARBA" id="ARBA00023015"/>
    </source>
</evidence>
<dbReference type="InterPro" id="IPR013249">
    <property type="entry name" value="RNA_pol_sigma70_r4_t2"/>
</dbReference>
<accession>A0A3E1YGT4</accession>
<dbReference type="Gene3D" id="1.10.1740.10">
    <property type="match status" value="1"/>
</dbReference>
<dbReference type="InterPro" id="IPR013324">
    <property type="entry name" value="RNA_pol_sigma_r3/r4-like"/>
</dbReference>
<dbReference type="AlphaFoldDB" id="A0A3E1YGT4"/>
<dbReference type="CDD" id="cd06171">
    <property type="entry name" value="Sigma70_r4"/>
    <property type="match status" value="1"/>
</dbReference>
<dbReference type="Gene3D" id="1.10.10.10">
    <property type="entry name" value="Winged helix-like DNA-binding domain superfamily/Winged helix DNA-binding domain"/>
    <property type="match status" value="1"/>
</dbReference>
<organism evidence="6 7">
    <name type="scientific">Chitinophaga silvatica</name>
    <dbReference type="NCBI Taxonomy" id="2282649"/>
    <lineage>
        <taxon>Bacteria</taxon>
        <taxon>Pseudomonadati</taxon>
        <taxon>Bacteroidota</taxon>
        <taxon>Chitinophagia</taxon>
        <taxon>Chitinophagales</taxon>
        <taxon>Chitinophagaceae</taxon>
        <taxon>Chitinophaga</taxon>
    </lineage>
</organism>
<dbReference type="PANTHER" id="PTHR43133:SF46">
    <property type="entry name" value="RNA POLYMERASE SIGMA-70 FACTOR ECF SUBFAMILY"/>
    <property type="match status" value="1"/>
</dbReference>
<dbReference type="NCBIfam" id="TIGR02937">
    <property type="entry name" value="sigma70-ECF"/>
    <property type="match status" value="1"/>
</dbReference>
<dbReference type="GO" id="GO:0006352">
    <property type="term" value="P:DNA-templated transcription initiation"/>
    <property type="evidence" value="ECO:0007669"/>
    <property type="project" value="InterPro"/>
</dbReference>
<evidence type="ECO:0000256" key="4">
    <source>
        <dbReference type="ARBA" id="ARBA00023163"/>
    </source>
</evidence>
<comment type="similarity">
    <text evidence="1">Belongs to the sigma-70 factor family. ECF subfamily.</text>
</comment>
<feature type="domain" description="RNA polymerase sigma factor 70 region 4 type 2" evidence="5">
    <location>
        <begin position="120"/>
        <end position="172"/>
    </location>
</feature>
<dbReference type="InterPro" id="IPR014284">
    <property type="entry name" value="RNA_pol_sigma-70_dom"/>
</dbReference>
<dbReference type="SUPFAM" id="SSF88946">
    <property type="entry name" value="Sigma2 domain of RNA polymerase sigma factors"/>
    <property type="match status" value="1"/>
</dbReference>
<dbReference type="Proteomes" id="UP000260644">
    <property type="component" value="Unassembled WGS sequence"/>
</dbReference>
<proteinExistence type="inferred from homology"/>
<dbReference type="EMBL" id="QPMM01000001">
    <property type="protein sequence ID" value="RFS26633.1"/>
    <property type="molecule type" value="Genomic_DNA"/>
</dbReference>
<keyword evidence="3" id="KW-0731">Sigma factor</keyword>
<evidence type="ECO:0000259" key="5">
    <source>
        <dbReference type="Pfam" id="PF08281"/>
    </source>
</evidence>
<dbReference type="SUPFAM" id="SSF88659">
    <property type="entry name" value="Sigma3 and sigma4 domains of RNA polymerase sigma factors"/>
    <property type="match status" value="1"/>
</dbReference>
<dbReference type="InterPro" id="IPR013325">
    <property type="entry name" value="RNA_pol_sigma_r2"/>
</dbReference>
<keyword evidence="4" id="KW-0804">Transcription</keyword>
<dbReference type="RefSeq" id="WP_116973824.1">
    <property type="nucleotide sequence ID" value="NZ_QPMM01000001.1"/>
</dbReference>
<dbReference type="GO" id="GO:0016987">
    <property type="term" value="F:sigma factor activity"/>
    <property type="evidence" value="ECO:0007669"/>
    <property type="project" value="UniProtKB-KW"/>
</dbReference>
<dbReference type="Pfam" id="PF08281">
    <property type="entry name" value="Sigma70_r4_2"/>
    <property type="match status" value="1"/>
</dbReference>
<reference evidence="6 7" key="1">
    <citation type="submission" date="2018-07" db="EMBL/GenBank/DDBJ databases">
        <title>Chitinophaga K2CV101002-2 sp. nov., isolated from a monsoon evergreen broad-leaved forest soil.</title>
        <authorList>
            <person name="Lv Y."/>
        </authorList>
    </citation>
    <scope>NUCLEOTIDE SEQUENCE [LARGE SCALE GENOMIC DNA]</scope>
    <source>
        <strain evidence="6 7">GDMCC 1.1288</strain>
    </source>
</reference>
<keyword evidence="2" id="KW-0805">Transcription regulation</keyword>
<protein>
    <submittedName>
        <fullName evidence="6">RNA polymerase sigma factor</fullName>
    </submittedName>
</protein>
<dbReference type="InterPro" id="IPR036388">
    <property type="entry name" value="WH-like_DNA-bd_sf"/>
</dbReference>
<sequence>MILEELHIWNAYREGDQNALATIYTNYFDLLMEYGIRLTGDVEVVSDALHDLFLKLWANRSAQGEVAQIKAYLLVSLRHIIFNLLKKQKKTQNHSPEDFENFELQFQWPDNDADLYKEHREKLMMALNQLPARQKEIIYLRYVQEMEYADIATAMDITLNSSYKLVHKAIESLKDIIQVSGPVIPLMLNTLLPAFKKI</sequence>
<evidence type="ECO:0000313" key="7">
    <source>
        <dbReference type="Proteomes" id="UP000260644"/>
    </source>
</evidence>
<dbReference type="GO" id="GO:0003677">
    <property type="term" value="F:DNA binding"/>
    <property type="evidence" value="ECO:0007669"/>
    <property type="project" value="InterPro"/>
</dbReference>
<comment type="caution">
    <text evidence="6">The sequence shown here is derived from an EMBL/GenBank/DDBJ whole genome shotgun (WGS) entry which is preliminary data.</text>
</comment>
<evidence type="ECO:0000313" key="6">
    <source>
        <dbReference type="EMBL" id="RFS26633.1"/>
    </source>
</evidence>
<name>A0A3E1YGT4_9BACT</name>
<keyword evidence="7" id="KW-1185">Reference proteome</keyword>